<organism evidence="3 4">
    <name type="scientific">Actinomyces bovis</name>
    <dbReference type="NCBI Taxonomy" id="1658"/>
    <lineage>
        <taxon>Bacteria</taxon>
        <taxon>Bacillati</taxon>
        <taxon>Actinomycetota</taxon>
        <taxon>Actinomycetes</taxon>
        <taxon>Actinomycetales</taxon>
        <taxon>Actinomycetaceae</taxon>
        <taxon>Actinomyces</taxon>
    </lineage>
</organism>
<accession>A0ABY1VPN1</accession>
<name>A0ABY1VPN1_9ACTO</name>
<reference evidence="3 4" key="1">
    <citation type="submission" date="2018-06" db="EMBL/GenBank/DDBJ databases">
        <authorList>
            <consortium name="Pathogen Informatics"/>
            <person name="Doyle S."/>
        </authorList>
    </citation>
    <scope>NUCLEOTIDE SEQUENCE [LARGE SCALE GENOMIC DNA]</scope>
    <source>
        <strain evidence="3 4">NCTC11535</strain>
    </source>
</reference>
<protein>
    <recommendedName>
        <fullName evidence="2">LytR/CpsA/Psr regulator C-terminal domain-containing protein</fullName>
    </recommendedName>
</protein>
<dbReference type="Proteomes" id="UP000250006">
    <property type="component" value="Unassembled WGS sequence"/>
</dbReference>
<evidence type="ECO:0000256" key="1">
    <source>
        <dbReference type="SAM" id="Phobius"/>
    </source>
</evidence>
<dbReference type="Gene3D" id="3.30.70.2390">
    <property type="match status" value="1"/>
</dbReference>
<feature type="domain" description="LytR/CpsA/Psr regulator C-terminal" evidence="2">
    <location>
        <begin position="77"/>
        <end position="167"/>
    </location>
</feature>
<evidence type="ECO:0000313" key="4">
    <source>
        <dbReference type="Proteomes" id="UP000250006"/>
    </source>
</evidence>
<evidence type="ECO:0000259" key="2">
    <source>
        <dbReference type="Pfam" id="PF13399"/>
    </source>
</evidence>
<dbReference type="EMBL" id="UAPQ01000007">
    <property type="protein sequence ID" value="SPT53692.1"/>
    <property type="molecule type" value="Genomic_DNA"/>
</dbReference>
<feature type="transmembrane region" description="Helical" evidence="1">
    <location>
        <begin position="20"/>
        <end position="42"/>
    </location>
</feature>
<keyword evidence="1" id="KW-0472">Membrane</keyword>
<dbReference type="RefSeq" id="WP_111836634.1">
    <property type="nucleotide sequence ID" value="NZ_UAPQ01000007.1"/>
</dbReference>
<dbReference type="Pfam" id="PF13399">
    <property type="entry name" value="LytR_C"/>
    <property type="match status" value="1"/>
</dbReference>
<gene>
    <name evidence="3" type="ORF">NCTC11535_01367</name>
</gene>
<comment type="caution">
    <text evidence="3">The sequence shown here is derived from an EMBL/GenBank/DDBJ whole genome shotgun (WGS) entry which is preliminary data.</text>
</comment>
<dbReference type="InterPro" id="IPR027381">
    <property type="entry name" value="LytR/CpsA/Psr_C"/>
</dbReference>
<sequence>MTSDPRTAYRRRLQHRQTTVIGAVLVAMAAIAVGGLTVWTGMVPPPYEPGFSTPSPKNDKLVRTCPADGAVTSTVAQIQINVYNGTAQAGLAGGVADRFRDAGLSVANTADWPHGTFNGDVLITAGVDGLTNAYTIARAFDTDVYVGIDPTIAAGEATVNVVLGKNYSQTVKVKEAIAAIPAGEAIQAPADCKPAVATAAPSA</sequence>
<keyword evidence="1" id="KW-0812">Transmembrane</keyword>
<keyword evidence="1" id="KW-1133">Transmembrane helix</keyword>
<proteinExistence type="predicted"/>
<keyword evidence="4" id="KW-1185">Reference proteome</keyword>
<evidence type="ECO:0000313" key="3">
    <source>
        <dbReference type="EMBL" id="SPT53692.1"/>
    </source>
</evidence>